<gene>
    <name evidence="1" type="ORF">CLUP02_11540</name>
</gene>
<dbReference type="RefSeq" id="XP_049147653.1">
    <property type="nucleotide sequence ID" value="XM_049290508.1"/>
</dbReference>
<accession>A0A9Q8SYS4</accession>
<organism evidence="1 2">
    <name type="scientific">Colletotrichum lupini</name>
    <dbReference type="NCBI Taxonomy" id="145971"/>
    <lineage>
        <taxon>Eukaryota</taxon>
        <taxon>Fungi</taxon>
        <taxon>Dikarya</taxon>
        <taxon>Ascomycota</taxon>
        <taxon>Pezizomycotina</taxon>
        <taxon>Sordariomycetes</taxon>
        <taxon>Hypocreomycetidae</taxon>
        <taxon>Glomerellales</taxon>
        <taxon>Glomerellaceae</taxon>
        <taxon>Colletotrichum</taxon>
        <taxon>Colletotrichum acutatum species complex</taxon>
    </lineage>
</organism>
<dbReference type="KEGG" id="clup:CLUP02_11540"/>
<dbReference type="AlphaFoldDB" id="A0A9Q8SYS4"/>
<proteinExistence type="predicted"/>
<protein>
    <submittedName>
        <fullName evidence="1">Uncharacterized protein</fullName>
    </submittedName>
</protein>
<evidence type="ECO:0000313" key="1">
    <source>
        <dbReference type="EMBL" id="UQC86041.1"/>
    </source>
</evidence>
<evidence type="ECO:0000313" key="2">
    <source>
        <dbReference type="Proteomes" id="UP000830671"/>
    </source>
</evidence>
<sequence>MKLLPLPLSSIVKVFLHFVRFDPGALVGFSIYFSFADCRLLFGAEPSDSQLNRPGCWRSGIPTPPRTGVAHQHTCFAMDAMDTESVQSGRTQDKASRIAKVCETLRSKDVQRQTLTRGNKGLSPMPIEEDQMRWKDSIMYTLRQSQSGVRVPASTEAPWAWSKVRSSRSLLTYMTLGFLN</sequence>
<keyword evidence="2" id="KW-1185">Reference proteome</keyword>
<dbReference type="GeneID" id="73345518"/>
<name>A0A9Q8SYS4_9PEZI</name>
<dbReference type="Proteomes" id="UP000830671">
    <property type="component" value="Chromosome 6"/>
</dbReference>
<reference evidence="1" key="1">
    <citation type="journal article" date="2021" name="Mol. Plant Microbe Interact.">
        <title>Complete Genome Sequence of the Plant-Pathogenic Fungus Colletotrichum lupini.</title>
        <authorList>
            <person name="Baroncelli R."/>
            <person name="Pensec F."/>
            <person name="Da Lio D."/>
            <person name="Boufleur T."/>
            <person name="Vicente I."/>
            <person name="Sarrocco S."/>
            <person name="Picot A."/>
            <person name="Baraldi E."/>
            <person name="Sukno S."/>
            <person name="Thon M."/>
            <person name="Le Floch G."/>
        </authorList>
    </citation>
    <scope>NUCLEOTIDE SEQUENCE</scope>
    <source>
        <strain evidence="1">IMI 504893</strain>
    </source>
</reference>
<dbReference type="EMBL" id="CP019478">
    <property type="protein sequence ID" value="UQC86041.1"/>
    <property type="molecule type" value="Genomic_DNA"/>
</dbReference>